<evidence type="ECO:0000313" key="3">
    <source>
        <dbReference type="Proteomes" id="UP000800096"/>
    </source>
</evidence>
<feature type="compositionally biased region" description="Polar residues" evidence="1">
    <location>
        <begin position="126"/>
        <end position="144"/>
    </location>
</feature>
<dbReference type="AlphaFoldDB" id="A0A6A5QVT8"/>
<name>A0A6A5QVT8_AMPQU</name>
<dbReference type="Proteomes" id="UP000800096">
    <property type="component" value="Unassembled WGS sequence"/>
</dbReference>
<evidence type="ECO:0000256" key="1">
    <source>
        <dbReference type="SAM" id="MobiDB-lite"/>
    </source>
</evidence>
<dbReference type="EMBL" id="ML979133">
    <property type="protein sequence ID" value="KAF1918694.1"/>
    <property type="molecule type" value="Genomic_DNA"/>
</dbReference>
<feature type="region of interest" description="Disordered" evidence="1">
    <location>
        <begin position="1"/>
        <end position="144"/>
    </location>
</feature>
<dbReference type="OrthoDB" id="10652964at2759"/>
<organism evidence="2 3">
    <name type="scientific">Ampelomyces quisqualis</name>
    <name type="common">Powdery mildew agent</name>
    <dbReference type="NCBI Taxonomy" id="50730"/>
    <lineage>
        <taxon>Eukaryota</taxon>
        <taxon>Fungi</taxon>
        <taxon>Dikarya</taxon>
        <taxon>Ascomycota</taxon>
        <taxon>Pezizomycotina</taxon>
        <taxon>Dothideomycetes</taxon>
        <taxon>Pleosporomycetidae</taxon>
        <taxon>Pleosporales</taxon>
        <taxon>Pleosporineae</taxon>
        <taxon>Phaeosphaeriaceae</taxon>
        <taxon>Ampelomyces</taxon>
    </lineage>
</organism>
<feature type="compositionally biased region" description="Pro residues" evidence="1">
    <location>
        <begin position="87"/>
        <end position="111"/>
    </location>
</feature>
<protein>
    <submittedName>
        <fullName evidence="2">Uncharacterized protein</fullName>
    </submittedName>
</protein>
<evidence type="ECO:0000313" key="2">
    <source>
        <dbReference type="EMBL" id="KAF1918694.1"/>
    </source>
</evidence>
<keyword evidence="3" id="KW-1185">Reference proteome</keyword>
<reference evidence="2" key="1">
    <citation type="journal article" date="2020" name="Stud. Mycol.">
        <title>101 Dothideomycetes genomes: a test case for predicting lifestyles and emergence of pathogens.</title>
        <authorList>
            <person name="Haridas S."/>
            <person name="Albert R."/>
            <person name="Binder M."/>
            <person name="Bloem J."/>
            <person name="Labutti K."/>
            <person name="Salamov A."/>
            <person name="Andreopoulos B."/>
            <person name="Baker S."/>
            <person name="Barry K."/>
            <person name="Bills G."/>
            <person name="Bluhm B."/>
            <person name="Cannon C."/>
            <person name="Castanera R."/>
            <person name="Culley D."/>
            <person name="Daum C."/>
            <person name="Ezra D."/>
            <person name="Gonzalez J."/>
            <person name="Henrissat B."/>
            <person name="Kuo A."/>
            <person name="Liang C."/>
            <person name="Lipzen A."/>
            <person name="Lutzoni F."/>
            <person name="Magnuson J."/>
            <person name="Mondo S."/>
            <person name="Nolan M."/>
            <person name="Ohm R."/>
            <person name="Pangilinan J."/>
            <person name="Park H.-J."/>
            <person name="Ramirez L."/>
            <person name="Alfaro M."/>
            <person name="Sun H."/>
            <person name="Tritt A."/>
            <person name="Yoshinaga Y."/>
            <person name="Zwiers L.-H."/>
            <person name="Turgeon B."/>
            <person name="Goodwin S."/>
            <person name="Spatafora J."/>
            <person name="Crous P."/>
            <person name="Grigoriev I."/>
        </authorList>
    </citation>
    <scope>NUCLEOTIDE SEQUENCE</scope>
    <source>
        <strain evidence="2">HMLAC05119</strain>
    </source>
</reference>
<feature type="compositionally biased region" description="Basic and acidic residues" evidence="1">
    <location>
        <begin position="1"/>
        <end position="41"/>
    </location>
</feature>
<gene>
    <name evidence="2" type="ORF">BDU57DRAFT_535763</name>
</gene>
<accession>A0A6A5QVT8</accession>
<proteinExistence type="predicted"/>
<sequence>MAGSRRAQDIDQWRPEDQAAGDLERHRERPRERVDDPRTLEARTTTLAREKSQQRAPASAQSRGIEGRVASTLEERSQHQQGFARTPTPPRPPSPPPPSRHDPIFPPPPHSLPVSQELAQADQAPQKPQSGTVESTSSTGRFDA</sequence>